<accession>A0ABY6LBG4</accession>
<evidence type="ECO:0000313" key="2">
    <source>
        <dbReference type="Proteomes" id="UP001235939"/>
    </source>
</evidence>
<reference evidence="1 2" key="1">
    <citation type="submission" date="2022-01" db="EMBL/GenBank/DDBJ databases">
        <title>A chromosomal length assembly of Cordylochernes scorpioides.</title>
        <authorList>
            <person name="Zeh D."/>
            <person name="Zeh J."/>
        </authorList>
    </citation>
    <scope>NUCLEOTIDE SEQUENCE [LARGE SCALE GENOMIC DNA]</scope>
    <source>
        <strain evidence="1">IN4F17</strain>
        <tissue evidence="1">Whole Body</tissue>
    </source>
</reference>
<keyword evidence="2" id="KW-1185">Reference proteome</keyword>
<proteinExistence type="predicted"/>
<dbReference type="Proteomes" id="UP001235939">
    <property type="component" value="Chromosome 15"/>
</dbReference>
<name>A0ABY6LBG4_9ARAC</name>
<gene>
    <name evidence="1" type="ORF">LAZ67_15001627</name>
</gene>
<evidence type="ECO:0000313" key="1">
    <source>
        <dbReference type="EMBL" id="UYV77582.1"/>
    </source>
</evidence>
<organism evidence="1 2">
    <name type="scientific">Cordylochernes scorpioides</name>
    <dbReference type="NCBI Taxonomy" id="51811"/>
    <lineage>
        <taxon>Eukaryota</taxon>
        <taxon>Metazoa</taxon>
        <taxon>Ecdysozoa</taxon>
        <taxon>Arthropoda</taxon>
        <taxon>Chelicerata</taxon>
        <taxon>Arachnida</taxon>
        <taxon>Pseudoscorpiones</taxon>
        <taxon>Cheliferoidea</taxon>
        <taxon>Chernetidae</taxon>
        <taxon>Cordylochernes</taxon>
    </lineage>
</organism>
<sequence length="150" mass="17736">MDNKDYYHIILNVLMPSYKLLELIKADVEYNLEGNDKYELMQNKEDLLNLKASFDNQYVKLVKYKGINAEDKFKVSFEAKSKINSFLIKINRSLGNLNKNTFSGETHLELPKFQLPTFSGDSSDWLSFKEIFIRLLIKIQHWEIFKNFNI</sequence>
<protein>
    <submittedName>
        <fullName evidence="1">Uncharacterized protein</fullName>
    </submittedName>
</protein>
<dbReference type="EMBL" id="CP092877">
    <property type="protein sequence ID" value="UYV77582.1"/>
    <property type="molecule type" value="Genomic_DNA"/>
</dbReference>